<sequence length="236" mass="25717">MSDMVLEVKDLNKIYGEGDTQVHALRDISFTVKKGEFLLIVGSSGSGKSTLLNMIGLLDKPTSGKVFVDGVNTTKLSDSKLSSFRNSKLGFIFQFSNLLADLTVLENVLLPRSIQHTDQNAMSEAITLLKAVGLEKQMHKRANKISGGQAQRAAIARGLINKPSIVLADEPTGNLDSVTADTTVQLMKSMAKKLNQTFIIVTHDRQQFGDVDRVITIRDGRAFEGEDIPPKMEVAA</sequence>
<dbReference type="PANTHER" id="PTHR42798:SF7">
    <property type="entry name" value="ALPHA-D-RIBOSE 1-METHYLPHOSPHONATE 5-TRIPHOSPHATE SYNTHASE SUBUNIT PHNL"/>
    <property type="match status" value="1"/>
</dbReference>
<evidence type="ECO:0000256" key="3">
    <source>
        <dbReference type="ARBA" id="ARBA00022741"/>
    </source>
</evidence>
<dbReference type="SUPFAM" id="SSF52540">
    <property type="entry name" value="P-loop containing nucleoside triphosphate hydrolases"/>
    <property type="match status" value="1"/>
</dbReference>
<keyword evidence="3" id="KW-0547">Nucleotide-binding</keyword>
<dbReference type="PANTHER" id="PTHR42798">
    <property type="entry name" value="LIPOPROTEIN-RELEASING SYSTEM ATP-BINDING PROTEIN LOLD"/>
    <property type="match status" value="1"/>
</dbReference>
<dbReference type="PROSITE" id="PS50893">
    <property type="entry name" value="ABC_TRANSPORTER_2"/>
    <property type="match status" value="1"/>
</dbReference>
<comment type="similarity">
    <text evidence="1">Belongs to the ABC transporter superfamily.</text>
</comment>
<gene>
    <name evidence="6" type="primary">lolD</name>
    <name evidence="6" type="ORF">NUZ5A_20678</name>
</gene>
<proteinExistence type="inferred from homology"/>
<evidence type="ECO:0000313" key="7">
    <source>
        <dbReference type="Proteomes" id="UP000655759"/>
    </source>
</evidence>
<comment type="caution">
    <text evidence="6">The sequence shown here is derived from an EMBL/GenBank/DDBJ whole genome shotgun (WGS) entry which is preliminary data.</text>
</comment>
<organism evidence="6 7">
    <name type="scientific">Candidatus Nitrosotenuis uzonensis</name>
    <dbReference type="NCBI Taxonomy" id="1407055"/>
    <lineage>
        <taxon>Archaea</taxon>
        <taxon>Nitrososphaerota</taxon>
        <taxon>Candidatus Nitrosotenuis</taxon>
    </lineage>
</organism>
<evidence type="ECO:0000256" key="4">
    <source>
        <dbReference type="ARBA" id="ARBA00022840"/>
    </source>
</evidence>
<name>A0A812EVL1_9ARCH</name>
<feature type="domain" description="ABC transporter" evidence="5">
    <location>
        <begin position="6"/>
        <end position="236"/>
    </location>
</feature>
<evidence type="ECO:0000256" key="1">
    <source>
        <dbReference type="ARBA" id="ARBA00005417"/>
    </source>
</evidence>
<dbReference type="InterPro" id="IPR003439">
    <property type="entry name" value="ABC_transporter-like_ATP-bd"/>
</dbReference>
<dbReference type="CDD" id="cd03255">
    <property type="entry name" value="ABC_MJ0796_LolCDE_FtsE"/>
    <property type="match status" value="1"/>
</dbReference>
<dbReference type="SMART" id="SM00382">
    <property type="entry name" value="AAA"/>
    <property type="match status" value="1"/>
</dbReference>
<evidence type="ECO:0000313" key="6">
    <source>
        <dbReference type="EMBL" id="CAE6489894.1"/>
    </source>
</evidence>
<dbReference type="FunFam" id="3.40.50.300:FF:000032">
    <property type="entry name" value="Export ABC transporter ATP-binding protein"/>
    <property type="match status" value="1"/>
</dbReference>
<dbReference type="GO" id="GO:0022857">
    <property type="term" value="F:transmembrane transporter activity"/>
    <property type="evidence" value="ECO:0007669"/>
    <property type="project" value="UniProtKB-ARBA"/>
</dbReference>
<dbReference type="GO" id="GO:0098796">
    <property type="term" value="C:membrane protein complex"/>
    <property type="evidence" value="ECO:0007669"/>
    <property type="project" value="UniProtKB-ARBA"/>
</dbReference>
<dbReference type="EMBL" id="CAJNAQ010000002">
    <property type="protein sequence ID" value="CAE6489894.1"/>
    <property type="molecule type" value="Genomic_DNA"/>
</dbReference>
<keyword evidence="4 6" id="KW-0067">ATP-binding</keyword>
<dbReference type="Proteomes" id="UP000655759">
    <property type="component" value="Unassembled WGS sequence"/>
</dbReference>
<dbReference type="InterPro" id="IPR017911">
    <property type="entry name" value="MacB-like_ATP-bd"/>
</dbReference>
<dbReference type="GO" id="GO:0016887">
    <property type="term" value="F:ATP hydrolysis activity"/>
    <property type="evidence" value="ECO:0007669"/>
    <property type="project" value="InterPro"/>
</dbReference>
<dbReference type="InterPro" id="IPR027417">
    <property type="entry name" value="P-loop_NTPase"/>
</dbReference>
<evidence type="ECO:0000256" key="2">
    <source>
        <dbReference type="ARBA" id="ARBA00022448"/>
    </source>
</evidence>
<dbReference type="AlphaFoldDB" id="A0A812EVL1"/>
<dbReference type="PROSITE" id="PS00211">
    <property type="entry name" value="ABC_TRANSPORTER_1"/>
    <property type="match status" value="1"/>
</dbReference>
<keyword evidence="2" id="KW-0813">Transport</keyword>
<dbReference type="InterPro" id="IPR003593">
    <property type="entry name" value="AAA+_ATPase"/>
</dbReference>
<protein>
    <submittedName>
        <fullName evidence="6">Outer membrane-specific lipoprotein transporter subunit ATP-binding component of ABC superfamily</fullName>
    </submittedName>
</protein>
<evidence type="ECO:0000259" key="5">
    <source>
        <dbReference type="PROSITE" id="PS50893"/>
    </source>
</evidence>
<keyword evidence="6" id="KW-0449">Lipoprotein</keyword>
<dbReference type="InterPro" id="IPR017871">
    <property type="entry name" value="ABC_transporter-like_CS"/>
</dbReference>
<dbReference type="Gene3D" id="3.40.50.300">
    <property type="entry name" value="P-loop containing nucleotide triphosphate hydrolases"/>
    <property type="match status" value="1"/>
</dbReference>
<accession>A0A812EVL1</accession>
<dbReference type="GO" id="GO:0005524">
    <property type="term" value="F:ATP binding"/>
    <property type="evidence" value="ECO:0007669"/>
    <property type="project" value="UniProtKB-KW"/>
</dbReference>
<dbReference type="Pfam" id="PF00005">
    <property type="entry name" value="ABC_tran"/>
    <property type="match status" value="1"/>
</dbReference>
<reference evidence="6" key="1">
    <citation type="submission" date="2021-02" db="EMBL/GenBank/DDBJ databases">
        <authorList>
            <person name="Han P."/>
        </authorList>
    </citation>
    <scope>NUCLEOTIDE SEQUENCE</scope>
    <source>
        <strain evidence="6">Candidatus Nitrosotenuis uzonensis 5A</strain>
    </source>
</reference>